<reference evidence="4" key="3">
    <citation type="submission" date="2024-02" db="UniProtKB">
        <authorList>
            <consortium name="WormBaseParasite"/>
        </authorList>
    </citation>
    <scope>IDENTIFICATION</scope>
    <source>
        <strain evidence="4">pt0022</strain>
    </source>
</reference>
<reference evidence="3" key="1">
    <citation type="submission" date="2015-03" db="EMBL/GenBank/DDBJ databases">
        <title>Wuchereria bancrofti Genome Sequencing Papua New Guinea Strain.</title>
        <authorList>
            <person name="Small S.T."/>
            <person name="Serre D."/>
            <person name="Zimmerman P.A."/>
        </authorList>
    </citation>
    <scope>NUCLEOTIDE SEQUENCE [LARGE SCALE GENOMIC DNA]</scope>
    <source>
        <strain evidence="3">pt0022</strain>
    </source>
</reference>
<evidence type="ECO:0000256" key="2">
    <source>
        <dbReference type="SAM" id="SignalP"/>
    </source>
</evidence>
<evidence type="ECO:0000313" key="3">
    <source>
        <dbReference type="Proteomes" id="UP000093561"/>
    </source>
</evidence>
<protein>
    <submittedName>
        <fullName evidence="4">Uncharacterized protein</fullName>
    </submittedName>
</protein>
<dbReference type="WBParaSite" id="mrna-Wban_03384">
    <property type="protein sequence ID" value="mrna-Wban_03384"/>
    <property type="gene ID" value="Wban_03384"/>
</dbReference>
<proteinExistence type="predicted"/>
<keyword evidence="2" id="KW-0732">Signal</keyword>
<feature type="region of interest" description="Disordered" evidence="1">
    <location>
        <begin position="29"/>
        <end position="64"/>
    </location>
</feature>
<organism evidence="3 4">
    <name type="scientific">Wuchereria bancrofti</name>
    <dbReference type="NCBI Taxonomy" id="6293"/>
    <lineage>
        <taxon>Eukaryota</taxon>
        <taxon>Metazoa</taxon>
        <taxon>Ecdysozoa</taxon>
        <taxon>Nematoda</taxon>
        <taxon>Chromadorea</taxon>
        <taxon>Rhabditida</taxon>
        <taxon>Spirurina</taxon>
        <taxon>Spiruromorpha</taxon>
        <taxon>Filarioidea</taxon>
        <taxon>Onchocercidae</taxon>
        <taxon>Wuchereria</taxon>
    </lineage>
</organism>
<feature type="signal peptide" evidence="2">
    <location>
        <begin position="1"/>
        <end position="27"/>
    </location>
</feature>
<reference evidence="3" key="2">
    <citation type="journal article" date="2016" name="Mol. Ecol.">
        <title>Population genomics of the filarial nematode parasite Wuchereria bancrofti from mosquitoes.</title>
        <authorList>
            <person name="Small S.T."/>
            <person name="Reimer L.J."/>
            <person name="Tisch D.J."/>
            <person name="King C.L."/>
            <person name="Christensen B.M."/>
            <person name="Siba P.M."/>
            <person name="Kazura J.W."/>
            <person name="Serre D."/>
            <person name="Zimmerman P.A."/>
        </authorList>
    </citation>
    <scope>NUCLEOTIDE SEQUENCE</scope>
    <source>
        <strain evidence="3">pt0022</strain>
    </source>
</reference>
<evidence type="ECO:0000313" key="4">
    <source>
        <dbReference type="WBParaSite" id="mrna-Wban_03384"/>
    </source>
</evidence>
<sequence length="80" mass="8978">MKILKVLAASIITLLQGIHSIITGTKANGPRRPLSFGKNEKELTRTWANDSKNKSDDNNNNNNIVHRTRMLTSYHAFTIS</sequence>
<name>A0AAF5RUH7_WUCBA</name>
<evidence type="ECO:0000256" key="1">
    <source>
        <dbReference type="SAM" id="MobiDB-lite"/>
    </source>
</evidence>
<accession>A0AAF5RUH7</accession>
<dbReference type="AlphaFoldDB" id="A0AAF5RUH7"/>
<feature type="chain" id="PRO_5042113210" evidence="2">
    <location>
        <begin position="28"/>
        <end position="80"/>
    </location>
</feature>
<dbReference type="Proteomes" id="UP000093561">
    <property type="component" value="Unassembled WGS sequence"/>
</dbReference>